<reference evidence="2" key="1">
    <citation type="journal article" date="2009" name="Rice">
        <title>De Novo Next Generation Sequencing of Plant Genomes.</title>
        <authorList>
            <person name="Rounsley S."/>
            <person name="Marri P.R."/>
            <person name="Yu Y."/>
            <person name="He R."/>
            <person name="Sisneros N."/>
            <person name="Goicoechea J.L."/>
            <person name="Lee S.J."/>
            <person name="Angelova A."/>
            <person name="Kudrna D."/>
            <person name="Luo M."/>
            <person name="Affourtit J."/>
            <person name="Desany B."/>
            <person name="Knight J."/>
            <person name="Niazi F."/>
            <person name="Egholm M."/>
            <person name="Wing R.A."/>
        </authorList>
    </citation>
    <scope>NUCLEOTIDE SEQUENCE [LARGE SCALE GENOMIC DNA]</scope>
    <source>
        <strain evidence="2">cv. IRGC 105608</strain>
    </source>
</reference>
<dbReference type="HOGENOM" id="CLU_1221314_0_0_1"/>
<dbReference type="AlphaFoldDB" id="A0A0D3HPX1"/>
<feature type="region of interest" description="Disordered" evidence="1">
    <location>
        <begin position="40"/>
        <end position="66"/>
    </location>
</feature>
<dbReference type="PaxDb" id="65489-OBART11G22700.1"/>
<reference evidence="2" key="2">
    <citation type="submission" date="2015-03" db="UniProtKB">
        <authorList>
            <consortium name="EnsemblPlants"/>
        </authorList>
    </citation>
    <scope>IDENTIFICATION</scope>
</reference>
<dbReference type="EnsemblPlants" id="OBART11G22700.1">
    <property type="protein sequence ID" value="OBART11G22700.1"/>
    <property type="gene ID" value="OBART11G22700"/>
</dbReference>
<feature type="region of interest" description="Disordered" evidence="1">
    <location>
        <begin position="1"/>
        <end position="25"/>
    </location>
</feature>
<dbReference type="Proteomes" id="UP000026960">
    <property type="component" value="Chromosome 11"/>
</dbReference>
<dbReference type="eggNOG" id="ENOG502R3N3">
    <property type="taxonomic scope" value="Eukaryota"/>
</dbReference>
<evidence type="ECO:0000313" key="2">
    <source>
        <dbReference type="EnsemblPlants" id="OBART11G22700.1"/>
    </source>
</evidence>
<feature type="compositionally biased region" description="Low complexity" evidence="1">
    <location>
        <begin position="9"/>
        <end position="21"/>
    </location>
</feature>
<keyword evidence="3" id="KW-1185">Reference proteome</keyword>
<evidence type="ECO:0000256" key="1">
    <source>
        <dbReference type="SAM" id="MobiDB-lite"/>
    </source>
</evidence>
<dbReference type="Gramene" id="OBART11G22700.1">
    <property type="protein sequence ID" value="OBART11G22700.1"/>
    <property type="gene ID" value="OBART11G22700"/>
</dbReference>
<proteinExistence type="predicted"/>
<sequence length="227" mass="24543">MRSPTSRETSSSAGAAAATGTTPPPSLLFLNPGDLPFMPLNHSKRATVGPPPLSRKGGTASSIPLPSATSAHYRVSDPRGLRLSAVAPDIVHTPWWSVISSLPAFWRSYNNQEDDIKDDTEDILVAAFTTESWATLPDNSQLRVVGIGVIEMDGFRIPNVSLVEGLRKNLISVSQLDRDHGLCSCFRKRMCEVMTAGGTVVGGAILEDDNLYLLRYLEVPKPDETDP</sequence>
<organism evidence="2">
    <name type="scientific">Oryza barthii</name>
    <dbReference type="NCBI Taxonomy" id="65489"/>
    <lineage>
        <taxon>Eukaryota</taxon>
        <taxon>Viridiplantae</taxon>
        <taxon>Streptophyta</taxon>
        <taxon>Embryophyta</taxon>
        <taxon>Tracheophyta</taxon>
        <taxon>Spermatophyta</taxon>
        <taxon>Magnoliopsida</taxon>
        <taxon>Liliopsida</taxon>
        <taxon>Poales</taxon>
        <taxon>Poaceae</taxon>
        <taxon>BOP clade</taxon>
        <taxon>Oryzoideae</taxon>
        <taxon>Oryzeae</taxon>
        <taxon>Oryzinae</taxon>
        <taxon>Oryza</taxon>
    </lineage>
</organism>
<name>A0A0D3HPX1_9ORYZ</name>
<evidence type="ECO:0000313" key="3">
    <source>
        <dbReference type="Proteomes" id="UP000026960"/>
    </source>
</evidence>
<accession>A0A0D3HPX1</accession>
<dbReference type="STRING" id="65489.A0A0D3HPX1"/>
<protein>
    <submittedName>
        <fullName evidence="2">Uncharacterized protein</fullName>
    </submittedName>
</protein>